<gene>
    <name evidence="10" type="primary">TRM5</name>
    <name evidence="12" type="ORF">PV11_01554</name>
</gene>
<dbReference type="Proteomes" id="UP000053599">
    <property type="component" value="Unassembled WGS sequence"/>
</dbReference>
<evidence type="ECO:0000313" key="12">
    <source>
        <dbReference type="EMBL" id="KIV85902.1"/>
    </source>
</evidence>
<keyword evidence="3 10" id="KW-0489">Methyltransferase</keyword>
<evidence type="ECO:0000256" key="1">
    <source>
        <dbReference type="ARBA" id="ARBA00009775"/>
    </source>
</evidence>
<evidence type="ECO:0000256" key="2">
    <source>
        <dbReference type="ARBA" id="ARBA00022490"/>
    </source>
</evidence>
<dbReference type="AlphaFoldDB" id="A0A0D1YTF9"/>
<feature type="binding site" evidence="10">
    <location>
        <begin position="299"/>
        <end position="300"/>
    </location>
    <ligand>
        <name>S-adenosyl-L-methionine</name>
        <dbReference type="ChEBI" id="CHEBI:59789"/>
    </ligand>
</feature>
<feature type="binding site" evidence="10">
    <location>
        <position position="261"/>
    </location>
    <ligand>
        <name>S-adenosyl-L-methionine</name>
        <dbReference type="ChEBI" id="CHEBI:59789"/>
    </ligand>
</feature>
<dbReference type="PANTHER" id="PTHR23245">
    <property type="entry name" value="TRNA METHYLTRANSFERASE"/>
    <property type="match status" value="1"/>
</dbReference>
<dbReference type="PROSITE" id="PS51684">
    <property type="entry name" value="SAM_MT_TRM5_TYW2"/>
    <property type="match status" value="1"/>
</dbReference>
<evidence type="ECO:0000256" key="4">
    <source>
        <dbReference type="ARBA" id="ARBA00022679"/>
    </source>
</evidence>
<dbReference type="InterPro" id="IPR030382">
    <property type="entry name" value="MeTrfase_TRM5/TYW2"/>
</dbReference>
<comment type="similarity">
    <text evidence="10">Belongs to the TRM5 / TYW2 family.</text>
</comment>
<protein>
    <recommendedName>
        <fullName evidence="10">tRNA (guanine(37)-N1)-methyltransferase</fullName>
        <ecNumber evidence="10">2.1.1.228</ecNumber>
    </recommendedName>
    <alternativeName>
        <fullName evidence="10">M1G-methyltransferase</fullName>
    </alternativeName>
    <alternativeName>
        <fullName evidence="10">tRNA [GM37] methyltransferase</fullName>
    </alternativeName>
    <alternativeName>
        <fullName evidence="10">tRNA methyltransferase 5</fullName>
    </alternativeName>
</protein>
<dbReference type="PANTHER" id="PTHR23245:SF36">
    <property type="entry name" value="TRNA (GUANINE(37)-N1)-METHYLTRANSFERASE"/>
    <property type="match status" value="1"/>
</dbReference>
<dbReference type="GO" id="GO:0005634">
    <property type="term" value="C:nucleus"/>
    <property type="evidence" value="ECO:0007669"/>
    <property type="project" value="UniProtKB-SubCell"/>
</dbReference>
<dbReference type="GO" id="GO:0052906">
    <property type="term" value="F:tRNA (guanine(37)-N1)-methyltransferase activity"/>
    <property type="evidence" value="ECO:0007669"/>
    <property type="project" value="UniProtKB-UniRule"/>
</dbReference>
<dbReference type="OrthoDB" id="408788at2759"/>
<dbReference type="EC" id="2.1.1.228" evidence="10"/>
<dbReference type="InterPro" id="IPR056743">
    <property type="entry name" value="TRM5-TYW2-like_MTfase"/>
</dbReference>
<dbReference type="InterPro" id="IPR025792">
    <property type="entry name" value="tRNA_Gua_MeTrfase_euk"/>
</dbReference>
<dbReference type="EMBL" id="KN846951">
    <property type="protein sequence ID" value="KIV85902.1"/>
    <property type="molecule type" value="Genomic_DNA"/>
</dbReference>
<feature type="binding site" evidence="10">
    <location>
        <position position="389"/>
    </location>
    <ligand>
        <name>S-adenosyl-L-methionine</name>
        <dbReference type="ChEBI" id="CHEBI:59789"/>
    </ligand>
</feature>
<keyword evidence="4 10" id="KW-0808">Transferase</keyword>
<evidence type="ECO:0000256" key="6">
    <source>
        <dbReference type="ARBA" id="ARBA00022694"/>
    </source>
</evidence>
<dbReference type="STRING" id="1016849.A0A0D1YTF9"/>
<dbReference type="Gene3D" id="3.40.50.150">
    <property type="entry name" value="Vaccinia Virus protein VP39"/>
    <property type="match status" value="1"/>
</dbReference>
<evidence type="ECO:0000313" key="13">
    <source>
        <dbReference type="Proteomes" id="UP000053599"/>
    </source>
</evidence>
<dbReference type="HOGENOM" id="CLU_022610_2_2_1"/>
<dbReference type="Pfam" id="PF02475">
    <property type="entry name" value="TRM5-TYW2_MTfase"/>
    <property type="match status" value="1"/>
</dbReference>
<evidence type="ECO:0000256" key="7">
    <source>
        <dbReference type="ARBA" id="ARBA00023128"/>
    </source>
</evidence>
<keyword evidence="2 10" id="KW-0963">Cytoplasm</keyword>
<proteinExistence type="inferred from homology"/>
<name>A0A0D1YTF9_9EURO</name>
<dbReference type="SUPFAM" id="SSF53335">
    <property type="entry name" value="S-adenosyl-L-methionine-dependent methyltransferases"/>
    <property type="match status" value="1"/>
</dbReference>
<comment type="subunit">
    <text evidence="10">Monomer.</text>
</comment>
<dbReference type="GO" id="GO:0005759">
    <property type="term" value="C:mitochondrial matrix"/>
    <property type="evidence" value="ECO:0007669"/>
    <property type="project" value="UniProtKB-SubCell"/>
</dbReference>
<keyword evidence="6 10" id="KW-0819">tRNA processing</keyword>
<dbReference type="InterPro" id="IPR029063">
    <property type="entry name" value="SAM-dependent_MTases_sf"/>
</dbReference>
<comment type="function">
    <text evidence="10">Specifically methylates the N1 position of guanosine-37 in various cytoplasmic and mitochondrial tRNAs. Methylation is not dependent on the nature of the nucleoside 5' of the target nucleoside. This is the first step in the biosynthesis of wybutosine (yW), a modified base adjacent to the anticodon of tRNAs and required for accurate decoding.</text>
</comment>
<keyword evidence="7 10" id="KW-0496">Mitochondrion</keyword>
<feature type="binding site" evidence="10">
    <location>
        <begin position="327"/>
        <end position="328"/>
    </location>
    <ligand>
        <name>S-adenosyl-L-methionine</name>
        <dbReference type="ChEBI" id="CHEBI:59789"/>
    </ligand>
</feature>
<evidence type="ECO:0000256" key="5">
    <source>
        <dbReference type="ARBA" id="ARBA00022691"/>
    </source>
</evidence>
<dbReference type="Pfam" id="PF25133">
    <property type="entry name" value="TYW2_N_2"/>
    <property type="match status" value="1"/>
</dbReference>
<evidence type="ECO:0000256" key="3">
    <source>
        <dbReference type="ARBA" id="ARBA00022603"/>
    </source>
</evidence>
<organism evidence="12 13">
    <name type="scientific">Exophiala sideris</name>
    <dbReference type="NCBI Taxonomy" id="1016849"/>
    <lineage>
        <taxon>Eukaryota</taxon>
        <taxon>Fungi</taxon>
        <taxon>Dikarya</taxon>
        <taxon>Ascomycota</taxon>
        <taxon>Pezizomycotina</taxon>
        <taxon>Eurotiomycetes</taxon>
        <taxon>Chaetothyriomycetidae</taxon>
        <taxon>Chaetothyriales</taxon>
        <taxon>Herpotrichiellaceae</taxon>
        <taxon>Exophiala</taxon>
    </lineage>
</organism>
<dbReference type="Gene3D" id="3.30.300.110">
    <property type="entry name" value="Met-10+ protein-like domains"/>
    <property type="match status" value="1"/>
</dbReference>
<dbReference type="FunFam" id="3.30.300.110:FF:000001">
    <property type="entry name" value="tRNA (guanine(37)-N1)-methyltransferase"/>
    <property type="match status" value="1"/>
</dbReference>
<dbReference type="HAMAP" id="MF_03152">
    <property type="entry name" value="TRM5"/>
    <property type="match status" value="1"/>
</dbReference>
<comment type="subcellular location">
    <subcellularLocation>
        <location evidence="10">Mitochondrion matrix</location>
    </subcellularLocation>
    <subcellularLocation>
        <location evidence="10">Nucleus</location>
    </subcellularLocation>
    <subcellularLocation>
        <location evidence="10">Cytoplasm</location>
    </subcellularLocation>
    <text evidence="10">Predominantly in the mitochondria and in the nucleus.</text>
</comment>
<dbReference type="GO" id="GO:0070901">
    <property type="term" value="P:mitochondrial tRNA methylation"/>
    <property type="evidence" value="ECO:0007669"/>
    <property type="project" value="UniProtKB-ARBA"/>
</dbReference>
<reference evidence="12 13" key="1">
    <citation type="submission" date="2015-01" db="EMBL/GenBank/DDBJ databases">
        <title>The Genome Sequence of Exophiala sideris CBS121828.</title>
        <authorList>
            <consortium name="The Broad Institute Genomics Platform"/>
            <person name="Cuomo C."/>
            <person name="de Hoog S."/>
            <person name="Gorbushina A."/>
            <person name="Stielow B."/>
            <person name="Teixiera M."/>
            <person name="Abouelleil A."/>
            <person name="Chapman S.B."/>
            <person name="Priest M."/>
            <person name="Young S.K."/>
            <person name="Wortman J."/>
            <person name="Nusbaum C."/>
            <person name="Birren B."/>
        </authorList>
    </citation>
    <scope>NUCLEOTIDE SEQUENCE [LARGE SCALE GENOMIC DNA]</scope>
    <source>
        <strain evidence="12 13">CBS 121828</strain>
    </source>
</reference>
<dbReference type="InterPro" id="IPR056744">
    <property type="entry name" value="TRM5/TYW2-like_N"/>
</dbReference>
<keyword evidence="8 10" id="KW-0539">Nucleus</keyword>
<dbReference type="GO" id="GO:0002939">
    <property type="term" value="P:tRNA N1-guanine methylation"/>
    <property type="evidence" value="ECO:0007669"/>
    <property type="project" value="TreeGrafter"/>
</dbReference>
<evidence type="ECO:0000256" key="8">
    <source>
        <dbReference type="ARBA" id="ARBA00023242"/>
    </source>
</evidence>
<evidence type="ECO:0000256" key="10">
    <source>
        <dbReference type="HAMAP-Rule" id="MF_03152"/>
    </source>
</evidence>
<sequence>MAGILRSFLQRLQNLTTLDTPKSLRTIKMNSPDLPGLFQPPVNRSMETLDRSFFSKVIPLAAASVSDMKQITKVRKELEKSNDMLKINPIKPLREDETMPGAKCFLLSPGVAANEPKTWSSTISRLVDLNIARLRPYDLTLTYDDWTMHNILEAILPEIPDDEKETPAGFAQVGHVAHVNLRTPYLPYKYLIGQVLLDKNPNVTTVINKTFDVGTESVFRTFPYEVLAGPDDLDVVVHESTCEFRFNFGKVYWNSRLGTEHARLFESFKEGETVCDVMAGVGPFAIPAGKRKVFVWANDLNPDSYDALQDAIVRNKVSDFVLASCEDGRSFIRTATTKLSQTPRKVLLKSKVKISRNASEDEKRALQEAAKNGERTLEEPTAFSHYVMNLPASAIEFLDAFKGVYHGREAEFEPHTRQKLPFVHLYLFQAKLDDEQAEFQDTCKRISQHIGAEVKLDDPQLDMQIRYVRLVAPKKKMFCASFRLPASVMFAQP</sequence>
<evidence type="ECO:0000259" key="11">
    <source>
        <dbReference type="PROSITE" id="PS51684"/>
    </source>
</evidence>
<keyword evidence="5 10" id="KW-0949">S-adenosyl-L-methionine</keyword>
<comment type="similarity">
    <text evidence="1">Belongs to the class I-like SAM-binding methyltransferase superfamily. TRM5/TYW2 family.</text>
</comment>
<accession>A0A0D1YTF9</accession>
<feature type="domain" description="SAM-dependent methyltransferase TRM5/TYW2-type" evidence="11">
    <location>
        <begin position="170"/>
        <end position="486"/>
    </location>
</feature>
<evidence type="ECO:0000256" key="9">
    <source>
        <dbReference type="ARBA" id="ARBA00047783"/>
    </source>
</evidence>
<comment type="catalytic activity">
    <reaction evidence="9 10">
        <text>guanosine(37) in tRNA + S-adenosyl-L-methionine = N(1)-methylguanosine(37) in tRNA + S-adenosyl-L-homocysteine + H(+)</text>
        <dbReference type="Rhea" id="RHEA:36899"/>
        <dbReference type="Rhea" id="RHEA-COMP:10145"/>
        <dbReference type="Rhea" id="RHEA-COMP:10147"/>
        <dbReference type="ChEBI" id="CHEBI:15378"/>
        <dbReference type="ChEBI" id="CHEBI:57856"/>
        <dbReference type="ChEBI" id="CHEBI:59789"/>
        <dbReference type="ChEBI" id="CHEBI:73542"/>
        <dbReference type="ChEBI" id="CHEBI:74269"/>
        <dbReference type="EC" id="2.1.1.228"/>
    </reaction>
</comment>